<dbReference type="Proteomes" id="UP001175261">
    <property type="component" value="Unassembled WGS sequence"/>
</dbReference>
<dbReference type="AlphaFoldDB" id="A0AA39L438"/>
<protein>
    <recommendedName>
        <fullName evidence="2">Heterokaryon incompatibility domain-containing protein</fullName>
    </recommendedName>
</protein>
<dbReference type="PANTHER" id="PTHR33112:SF1">
    <property type="entry name" value="HETEROKARYON INCOMPATIBILITY DOMAIN-CONTAINING PROTEIN"/>
    <property type="match status" value="1"/>
</dbReference>
<dbReference type="EMBL" id="JAPDFR010000009">
    <property type="protein sequence ID" value="KAK0383432.1"/>
    <property type="molecule type" value="Genomic_DNA"/>
</dbReference>
<feature type="compositionally biased region" description="Polar residues" evidence="1">
    <location>
        <begin position="727"/>
        <end position="741"/>
    </location>
</feature>
<feature type="region of interest" description="Disordered" evidence="1">
    <location>
        <begin position="696"/>
        <end position="779"/>
    </location>
</feature>
<accession>A0AA39L438</accession>
<feature type="region of interest" description="Disordered" evidence="1">
    <location>
        <begin position="21"/>
        <end position="49"/>
    </location>
</feature>
<keyword evidence="4" id="KW-1185">Reference proteome</keyword>
<evidence type="ECO:0000256" key="1">
    <source>
        <dbReference type="SAM" id="MobiDB-lite"/>
    </source>
</evidence>
<evidence type="ECO:0000313" key="3">
    <source>
        <dbReference type="EMBL" id="KAK0383432.1"/>
    </source>
</evidence>
<evidence type="ECO:0000259" key="2">
    <source>
        <dbReference type="Pfam" id="PF06985"/>
    </source>
</evidence>
<dbReference type="Pfam" id="PF06985">
    <property type="entry name" value="HET"/>
    <property type="match status" value="1"/>
</dbReference>
<dbReference type="PANTHER" id="PTHR33112">
    <property type="entry name" value="DOMAIN PROTEIN, PUTATIVE-RELATED"/>
    <property type="match status" value="1"/>
</dbReference>
<comment type="caution">
    <text evidence="3">The sequence shown here is derived from an EMBL/GenBank/DDBJ whole genome shotgun (WGS) entry which is preliminary data.</text>
</comment>
<reference evidence="3" key="1">
    <citation type="submission" date="2022-10" db="EMBL/GenBank/DDBJ databases">
        <title>Determination and structural analysis of whole genome sequence of Sarocladium strictum F4-1.</title>
        <authorList>
            <person name="Hu L."/>
            <person name="Jiang Y."/>
        </authorList>
    </citation>
    <scope>NUCLEOTIDE SEQUENCE</scope>
    <source>
        <strain evidence="3">F4-1</strain>
    </source>
</reference>
<feature type="compositionally biased region" description="Basic and acidic residues" evidence="1">
    <location>
        <begin position="22"/>
        <end position="33"/>
    </location>
</feature>
<feature type="domain" description="Heterokaryon incompatibility" evidence="2">
    <location>
        <begin position="284"/>
        <end position="384"/>
    </location>
</feature>
<gene>
    <name evidence="3" type="ORF">NLU13_9343</name>
</gene>
<dbReference type="InterPro" id="IPR010730">
    <property type="entry name" value="HET"/>
</dbReference>
<feature type="compositionally biased region" description="Low complexity" evidence="1">
    <location>
        <begin position="759"/>
        <end position="777"/>
    </location>
</feature>
<organism evidence="3 4">
    <name type="scientific">Sarocladium strictum</name>
    <name type="common">Black bundle disease fungus</name>
    <name type="synonym">Acremonium strictum</name>
    <dbReference type="NCBI Taxonomy" id="5046"/>
    <lineage>
        <taxon>Eukaryota</taxon>
        <taxon>Fungi</taxon>
        <taxon>Dikarya</taxon>
        <taxon>Ascomycota</taxon>
        <taxon>Pezizomycotina</taxon>
        <taxon>Sordariomycetes</taxon>
        <taxon>Hypocreomycetidae</taxon>
        <taxon>Hypocreales</taxon>
        <taxon>Sarocladiaceae</taxon>
        <taxon>Sarocladium</taxon>
    </lineage>
</organism>
<evidence type="ECO:0000313" key="4">
    <source>
        <dbReference type="Proteomes" id="UP001175261"/>
    </source>
</evidence>
<proteinExistence type="predicted"/>
<name>A0AA39L438_SARSR</name>
<sequence length="851" mass="94576">MKFPKLFGRRRGPVYMDSDALTARRESSPDVHQLKSTRRRQVRKPLRRENTLMSMATIPPSSRIVADEEHPPCVICRAVDFPSLLDWRPGNPRPWVELSHTITQSWVNVAPIRPSDEDSMTASSTSVAEESPCPYCTFFRLMVGQLPDETGKFTPYMRIRQAFEKLGVKEKAELGKTVLVEVTTKDKDLPWGYILKAADDPSTHEGPASVKTYLGRKAVLEGRVVPEMLDPVLLKTWIEFCRTHHEDACGLSAVTEVADLKLVDCNSKRVVSASDLKEDVVDKYAALSYVWTGEEEDLQFAIGEDGQLGEKLPQLFTDAITITRNLGLQYLWIDRCCLSEEDISQRLSVPVVADIFHQAAVTLVPATDDSTGIPGVSQPREEQLSLLTEAGLFTTSLLRPDLEVAGCQWATQVRTFQEGILSRRRVLFTPSQCYFQCCSLHCHESIGVSLHLAPSLNLGRVFASDAGGTTPAQLKDHIRTYMHREAITATERLAGFEGILRRYHQLDNSVGELLGVPLFNIDEFGTGAVVSETDRLAVGLGWLSNGQAPAPGSVEPYYYHEEGLETGLPSWTWLSWRVRPDYGSLNQSFQFSMVGTTSPIVASGVSAAPKMEISVGFEDGKLLSWEIDGDAAVREKRATPTGRILFLRVRTWCFNLPIRDTPEQEKGEDRPYVLDCHLPKSVRQRVLDWYREAVPGEKQAPSTPIADAHRSIPWSDPDSSGVVDNVPSGTEQAPDQEQASKNPPRMIGVVVSGRGWEETTSSTQPTPSSLNKNNNKNKQTDTPAFTILVCITKDDDQVAVDIPKIRRLGAIHLPCDGFAAVSERNAILRGIETEVSEKKALKLDLREVDLW</sequence>
<feature type="compositionally biased region" description="Basic residues" evidence="1">
    <location>
        <begin position="35"/>
        <end position="46"/>
    </location>
</feature>